<reference evidence="4" key="1">
    <citation type="submission" date="2021-07" db="EMBL/GenBank/DDBJ databases">
        <authorList>
            <person name="Branca A.L. A."/>
        </authorList>
    </citation>
    <scope>NUCLEOTIDE SEQUENCE</scope>
</reference>
<feature type="non-terminal residue" evidence="4">
    <location>
        <position position="901"/>
    </location>
</feature>
<evidence type="ECO:0000256" key="1">
    <source>
        <dbReference type="ARBA" id="ARBA00005446"/>
    </source>
</evidence>
<dbReference type="GO" id="GO:0009378">
    <property type="term" value="F:four-way junction helicase activity"/>
    <property type="evidence" value="ECO:0007669"/>
    <property type="project" value="TreeGrafter"/>
</dbReference>
<proteinExistence type="inferred from homology"/>
<gene>
    <name evidence="4" type="ORF">PSALAMII_LOCUS3531</name>
</gene>
<sequence>AALAIWEAMERLASVSQEIAKACGHLLRIEIVRTMKDESPHEPLLAYLDPAGIQKHVAPWQEMMMFFARTQMEHSWPSPPYAFTRRQQQSWETVWGFAQAHANRPRPIPADEPEPFEIRPIEHALLNFCIDLLRQEIRNDEYGCAMICATAVIGRRQFGWATPENFPPRISSLMKITRFLVLHKALRLDPRSLEIRRGFAGQADQRWFTGDMIQFDEAYTYADTGSPRAPSSPMAIRRSPPTRDERLGPLAPAQRQPPTRTFPQWVKYLVDLFMVRGTNGPVQWWMDLRTYGRTIFMNTPTEGHIGWKSGDELLYKQIHFTMGDFRGLAHGLVDRMRQQLVQELMFCDHHPPPDIPWDHLYDDATQSATGWSFLQDIRTPWPIDGREWLIQRVGSEPALWHRFMQSHGTGFRMPAIDRFFRGVSQFRERLSVAVHICAGAPSRGPELMSIRHCNSERERRNVFIEDGMVTFVSRYHKGFHVANDTKVIFRYLPREIGELVVWYLWLVLPFVEQMQSYQRHVRDAPAAPGHRAEYIWSPDPDRQTEWSGVRFREVLKRETAIGLQGQKLNIQAYRDIAIAISRRYLRPSSQFKANIEEDADNIDDETSMDEDGMQALIADIQAAHSASVAGTQYGRMMMENPNTTARHRELFRQASQDWHHFLGFASTRIQHDRQAPGPKRTPHPWVVETAEARTQRRYDLHQTNMEEAFQHMMGSSEVVLRGIQSPVLQAIKHGTSPIVAVMPTGGGKSVLFMLPAWVSGRAGLTIVVVPLVSLRGDMQERCRRLEIPCAVWDPRHPPDGASIVLVTPESIDSDAFADFVTRQRMLQRLDRIVVDECHVVLSPQERFRPLLQQLGKLRMAATQIWHYIGAGPPGTMWHIACTPSRWTRATITHSNGSRCPR</sequence>
<evidence type="ECO:0000313" key="5">
    <source>
        <dbReference type="Proteomes" id="UP001152592"/>
    </source>
</evidence>
<feature type="domain" description="Helicase ATP-binding" evidence="3">
    <location>
        <begin position="729"/>
        <end position="864"/>
    </location>
</feature>
<dbReference type="OrthoDB" id="68328at2759"/>
<dbReference type="SMART" id="SM00487">
    <property type="entry name" value="DEXDc"/>
    <property type="match status" value="1"/>
</dbReference>
<protein>
    <recommendedName>
        <fullName evidence="3">Helicase ATP-binding domain-containing protein</fullName>
    </recommendedName>
</protein>
<dbReference type="Gene3D" id="3.40.50.300">
    <property type="entry name" value="P-loop containing nucleotide triphosphate hydrolases"/>
    <property type="match status" value="1"/>
</dbReference>
<dbReference type="GO" id="GO:0000724">
    <property type="term" value="P:double-strand break repair via homologous recombination"/>
    <property type="evidence" value="ECO:0007669"/>
    <property type="project" value="TreeGrafter"/>
</dbReference>
<dbReference type="GO" id="GO:0043138">
    <property type="term" value="F:3'-5' DNA helicase activity"/>
    <property type="evidence" value="ECO:0007669"/>
    <property type="project" value="TreeGrafter"/>
</dbReference>
<dbReference type="Proteomes" id="UP001152592">
    <property type="component" value="Unassembled WGS sequence"/>
</dbReference>
<evidence type="ECO:0000256" key="2">
    <source>
        <dbReference type="SAM" id="MobiDB-lite"/>
    </source>
</evidence>
<dbReference type="PANTHER" id="PTHR13710:SF154">
    <property type="entry name" value="RECQ HELICASE, PUTATIVE (AFU_ORTHOLOGUE AFUA_6G14720)-RELATED"/>
    <property type="match status" value="1"/>
</dbReference>
<dbReference type="AlphaFoldDB" id="A0A9W4IZ66"/>
<evidence type="ECO:0000313" key="4">
    <source>
        <dbReference type="EMBL" id="CAG8359639.1"/>
    </source>
</evidence>
<accession>A0A9W4IZ66</accession>
<dbReference type="PROSITE" id="PS51192">
    <property type="entry name" value="HELICASE_ATP_BIND_1"/>
    <property type="match status" value="1"/>
</dbReference>
<dbReference type="InterPro" id="IPR027417">
    <property type="entry name" value="P-loop_NTPase"/>
</dbReference>
<evidence type="ECO:0000259" key="3">
    <source>
        <dbReference type="PROSITE" id="PS51192"/>
    </source>
</evidence>
<comment type="caution">
    <text evidence="4">The sequence shown here is derived from an EMBL/GenBank/DDBJ whole genome shotgun (WGS) entry which is preliminary data.</text>
</comment>
<dbReference type="GO" id="GO:0005737">
    <property type="term" value="C:cytoplasm"/>
    <property type="evidence" value="ECO:0007669"/>
    <property type="project" value="TreeGrafter"/>
</dbReference>
<dbReference type="GO" id="GO:0003676">
    <property type="term" value="F:nucleic acid binding"/>
    <property type="evidence" value="ECO:0007669"/>
    <property type="project" value="InterPro"/>
</dbReference>
<dbReference type="SUPFAM" id="SSF52540">
    <property type="entry name" value="P-loop containing nucleoside triphosphate hydrolases"/>
    <property type="match status" value="1"/>
</dbReference>
<dbReference type="InterPro" id="IPR014001">
    <property type="entry name" value="Helicase_ATP-bd"/>
</dbReference>
<dbReference type="GO" id="GO:0005694">
    <property type="term" value="C:chromosome"/>
    <property type="evidence" value="ECO:0007669"/>
    <property type="project" value="TreeGrafter"/>
</dbReference>
<name>A0A9W4IZ66_9EURO</name>
<dbReference type="EMBL" id="CAJVPD010000163">
    <property type="protein sequence ID" value="CAG8359639.1"/>
    <property type="molecule type" value="Genomic_DNA"/>
</dbReference>
<dbReference type="InterPro" id="IPR011545">
    <property type="entry name" value="DEAD/DEAH_box_helicase_dom"/>
</dbReference>
<dbReference type="PANTHER" id="PTHR13710">
    <property type="entry name" value="DNA HELICASE RECQ FAMILY MEMBER"/>
    <property type="match status" value="1"/>
</dbReference>
<comment type="similarity">
    <text evidence="1">Belongs to the helicase family. RecQ subfamily.</text>
</comment>
<organism evidence="4 5">
    <name type="scientific">Penicillium salamii</name>
    <dbReference type="NCBI Taxonomy" id="1612424"/>
    <lineage>
        <taxon>Eukaryota</taxon>
        <taxon>Fungi</taxon>
        <taxon>Dikarya</taxon>
        <taxon>Ascomycota</taxon>
        <taxon>Pezizomycotina</taxon>
        <taxon>Eurotiomycetes</taxon>
        <taxon>Eurotiomycetidae</taxon>
        <taxon>Eurotiales</taxon>
        <taxon>Aspergillaceae</taxon>
        <taxon>Penicillium</taxon>
    </lineage>
</organism>
<dbReference type="GO" id="GO:0005524">
    <property type="term" value="F:ATP binding"/>
    <property type="evidence" value="ECO:0007669"/>
    <property type="project" value="InterPro"/>
</dbReference>
<feature type="region of interest" description="Disordered" evidence="2">
    <location>
        <begin position="224"/>
        <end position="257"/>
    </location>
</feature>
<dbReference type="Pfam" id="PF00270">
    <property type="entry name" value="DEAD"/>
    <property type="match status" value="1"/>
</dbReference>